<dbReference type="AlphaFoldDB" id="A0ABC8CNY1"/>
<dbReference type="EMBL" id="CP024932">
    <property type="protein sequence ID" value="ATZ09658.1"/>
    <property type="molecule type" value="Genomic_DNA"/>
</dbReference>
<evidence type="ECO:0000313" key="4">
    <source>
        <dbReference type="EMBL" id="ATZ09658.1"/>
    </source>
</evidence>
<evidence type="ECO:0000256" key="1">
    <source>
        <dbReference type="SAM" id="MobiDB-lite"/>
    </source>
</evidence>
<feature type="domain" description="PucR C-terminal helix-turn-helix" evidence="2">
    <location>
        <begin position="344"/>
        <end position="399"/>
    </location>
</feature>
<feature type="domain" description="RsbT co-antagonist protein RsbRD N-terminal" evidence="3">
    <location>
        <begin position="65"/>
        <end position="180"/>
    </location>
</feature>
<reference evidence="4 5" key="1">
    <citation type="submission" date="2017-11" db="EMBL/GenBank/DDBJ databases">
        <title>Whole genome sequencing of cultured pathogen.</title>
        <authorList>
            <person name="Hoffmann M."/>
            <person name="Sanchez M."/>
            <person name="Timme R."/>
            <person name="Nudel K."/>
            <person name="Bry L."/>
        </authorList>
    </citation>
    <scope>NUCLEOTIDE SEQUENCE [LARGE SCALE GENOMIC DNA]</scope>
    <source>
        <strain evidence="4 5">216</strain>
    </source>
</reference>
<proteinExistence type="predicted"/>
<feature type="compositionally biased region" description="Low complexity" evidence="1">
    <location>
        <begin position="404"/>
        <end position="414"/>
    </location>
</feature>
<dbReference type="PANTHER" id="PTHR33744">
    <property type="entry name" value="CARBOHYDRATE DIACID REGULATOR"/>
    <property type="match status" value="1"/>
</dbReference>
<dbReference type="InterPro" id="IPR025751">
    <property type="entry name" value="RsbRD_N_dom"/>
</dbReference>
<gene>
    <name evidence="4" type="ORF">A9D01_13760</name>
</gene>
<evidence type="ECO:0000259" key="2">
    <source>
        <dbReference type="Pfam" id="PF13556"/>
    </source>
</evidence>
<dbReference type="InterPro" id="IPR025736">
    <property type="entry name" value="PucR_C-HTH_dom"/>
</dbReference>
<feature type="region of interest" description="Disordered" evidence="1">
    <location>
        <begin position="404"/>
        <end position="423"/>
    </location>
</feature>
<sequence length="423" mass="46321">MLQVTLSEEGQLHSYFPQIESFSHPLASSVVHMHDGDWENILKEVQSDIPGLVDDFIADFSSLGSYGNSPVSEKELRHTAFEVLTMLMEAIAGPLDDTTFRQHADTLGRRRAQQGVPISTLIDAVQLDFLVIWNRIRQAAGGNQEVLISHVDQLHNTVAKYNFFVRDGFRRENARIAQDLRLSNARHLDKLFSSTSIDTITIEEIAQAIGCDAHSNFKVVVFHANSALKARDALDLATAEGKIFGYPHNGLFTAFWPLNAENQPDIPALPSAVFGKVEGLANVRDAVLASPKLFEASCTPTQPTPAHELSWAIAGSALAAFPGSKQNELSADIAKLRNSNSPALETVEAYLRTGSIKQTAAISYCHRNTVINRLSQFADTTGYDVTRPYEAAAVILALRHEPSSTFRTSSSSHPHSPPILSPK</sequence>
<evidence type="ECO:0000259" key="3">
    <source>
        <dbReference type="Pfam" id="PF14361"/>
    </source>
</evidence>
<dbReference type="InterPro" id="IPR051448">
    <property type="entry name" value="CdaR-like_regulators"/>
</dbReference>
<dbReference type="Gene3D" id="1.10.10.2840">
    <property type="entry name" value="PucR C-terminal helix-turn-helix domain"/>
    <property type="match status" value="1"/>
</dbReference>
<dbReference type="InterPro" id="IPR042070">
    <property type="entry name" value="PucR_C-HTH_sf"/>
</dbReference>
<name>A0ABC8CNY1_CORST</name>
<evidence type="ECO:0000313" key="5">
    <source>
        <dbReference type="Proteomes" id="UP000231994"/>
    </source>
</evidence>
<dbReference type="Pfam" id="PF13556">
    <property type="entry name" value="HTH_30"/>
    <property type="match status" value="1"/>
</dbReference>
<accession>A0ABC8CNY1</accession>
<organism evidence="4 5">
    <name type="scientific">Corynebacterium striatum</name>
    <dbReference type="NCBI Taxonomy" id="43770"/>
    <lineage>
        <taxon>Bacteria</taxon>
        <taxon>Bacillati</taxon>
        <taxon>Actinomycetota</taxon>
        <taxon>Actinomycetes</taxon>
        <taxon>Mycobacteriales</taxon>
        <taxon>Corynebacteriaceae</taxon>
        <taxon>Corynebacterium</taxon>
    </lineage>
</organism>
<dbReference type="Proteomes" id="UP000231994">
    <property type="component" value="Chromosome"/>
</dbReference>
<dbReference type="Pfam" id="PF14361">
    <property type="entry name" value="RsbRD_N"/>
    <property type="match status" value="1"/>
</dbReference>
<protein>
    <submittedName>
        <fullName evidence="4">PucR family transcriptional regulator</fullName>
    </submittedName>
</protein>